<evidence type="ECO:0000313" key="1">
    <source>
        <dbReference type="EMBL" id="QUC66807.1"/>
    </source>
</evidence>
<gene>
    <name evidence="1" type="ORF">JYE49_13315</name>
</gene>
<protein>
    <submittedName>
        <fullName evidence="1">Metallophosphoesterase family protein</fullName>
    </submittedName>
</protein>
<organism evidence="1 2">
    <name type="scientific">Aristaeella hokkaidonensis</name>
    <dbReference type="NCBI Taxonomy" id="3046382"/>
    <lineage>
        <taxon>Bacteria</taxon>
        <taxon>Bacillati</taxon>
        <taxon>Bacillota</taxon>
        <taxon>Clostridia</taxon>
        <taxon>Eubacteriales</taxon>
        <taxon>Aristaeellaceae</taxon>
        <taxon>Aristaeella</taxon>
    </lineage>
</organism>
<evidence type="ECO:0000313" key="2">
    <source>
        <dbReference type="Proteomes" id="UP000682782"/>
    </source>
</evidence>
<dbReference type="Proteomes" id="UP000682782">
    <property type="component" value="Chromosome"/>
</dbReference>
<sequence length="232" mass="26390">MKIVLLADLHGNMVATEAMERELERIEPDDIWFLGDAVGKGPESDKTCDWVRTHCKHWIAGNWDRSMSMYPDYNAFYIRQIGQERIAWLDSLPLEDELEISGFRFRLVHGRFLDPLYLSFDPDEKLREGFRFHDGRPEANGMICADSHRPFIRPLEGGYALNTGSVGNNLSLTRAHALLLEGEAGPDPAPLGITILSVPYDSHKAAERADLYPELPNKEAYQKEVLTGRYSR</sequence>
<keyword evidence="2" id="KW-1185">Reference proteome</keyword>
<dbReference type="EMBL" id="CP068393">
    <property type="protein sequence ID" value="QUC66807.1"/>
    <property type="molecule type" value="Genomic_DNA"/>
</dbReference>
<reference evidence="1" key="1">
    <citation type="submission" date="2021-01" db="EMBL/GenBank/DDBJ databases">
        <title>Complete genome sequence of Clostridiales bacterium R-7.</title>
        <authorList>
            <person name="Mahoney-Kurpe S.C."/>
            <person name="Palevich N."/>
            <person name="Koike S."/>
            <person name="Moon C.D."/>
            <person name="Attwood G.T."/>
        </authorList>
    </citation>
    <scope>NUCLEOTIDE SEQUENCE</scope>
    <source>
        <strain evidence="1">R-7</strain>
    </source>
</reference>
<proteinExistence type="predicted"/>
<accession>A0AC61MVZ6</accession>
<name>A0AC61MVZ6_9FIRM</name>